<proteinExistence type="predicted"/>
<gene>
    <name evidence="5" type="primary">LOC110749323</name>
</gene>
<evidence type="ECO:0000313" key="5">
    <source>
        <dbReference type="RefSeq" id="XP_021805097.1"/>
    </source>
</evidence>
<evidence type="ECO:0000256" key="1">
    <source>
        <dbReference type="ARBA" id="ARBA00022741"/>
    </source>
</evidence>
<dbReference type="GO" id="GO:0005886">
    <property type="term" value="C:plasma membrane"/>
    <property type="evidence" value="ECO:0007669"/>
    <property type="project" value="TreeGrafter"/>
</dbReference>
<evidence type="ECO:0000313" key="4">
    <source>
        <dbReference type="Proteomes" id="UP000515124"/>
    </source>
</evidence>
<dbReference type="PANTHER" id="PTHR27001:SF801">
    <property type="entry name" value="INACTIVE PROTEIN KINASE SELMODRAFT_444075-LIKE"/>
    <property type="match status" value="1"/>
</dbReference>
<reference evidence="5" key="1">
    <citation type="submission" date="2025-08" db="UniProtKB">
        <authorList>
            <consortium name="RefSeq"/>
        </authorList>
    </citation>
    <scope>IDENTIFICATION</scope>
</reference>
<evidence type="ECO:0000256" key="2">
    <source>
        <dbReference type="ARBA" id="ARBA00022840"/>
    </source>
</evidence>
<sequence length="384" mass="43728">MSTEAHEESDQKVIVEALSKGPSLQNCNPSSRKFCEADFVLGVPLELSWEMVEEMTFGFRTRIILGDDKSEYLAYEGLLPVYGYQVMVKRYSTSDSSRSWCRDVLEAEKKATLSMHHKNILSLAGYYQSENTTILVFPSTKRGSLDSNLYGSRGKHMKLTFQDKLKIAIEIGRGLRYMHEESPQGPVVHGQLLISNIFLRRDLRPLISGFGRATWLHLKQLTKPINNQKVSLRDYLDLESIALVKSDILSYGVLLLRLFCKTSVPQDDKTLLDWARPLLMKRAFHELLDEDWEDVDMHEMFRVMCTAFQCTMPCPDLRPCMSEALSYLKGEIFCEMQSSSPSISDTIFHEREEEAEIDRYMLAAVCLATQAQSVGNGVHVTAKP</sequence>
<dbReference type="InterPro" id="IPR000719">
    <property type="entry name" value="Prot_kinase_dom"/>
</dbReference>
<dbReference type="Gene3D" id="1.10.510.10">
    <property type="entry name" value="Transferase(Phosphotransferase) domain 1"/>
    <property type="match status" value="1"/>
</dbReference>
<dbReference type="Proteomes" id="UP000515124">
    <property type="component" value="Unplaced"/>
</dbReference>
<keyword evidence="2" id="KW-0067">ATP-binding</keyword>
<dbReference type="InterPro" id="IPR011009">
    <property type="entry name" value="Kinase-like_dom_sf"/>
</dbReference>
<dbReference type="GeneID" id="110749323"/>
<keyword evidence="1" id="KW-0547">Nucleotide-binding</keyword>
<dbReference type="Pfam" id="PF07714">
    <property type="entry name" value="PK_Tyr_Ser-Thr"/>
    <property type="match status" value="1"/>
</dbReference>
<dbReference type="InterPro" id="IPR001245">
    <property type="entry name" value="Ser-Thr/Tyr_kinase_cat_dom"/>
</dbReference>
<dbReference type="PANTHER" id="PTHR27001">
    <property type="entry name" value="OS01G0253100 PROTEIN"/>
    <property type="match status" value="1"/>
</dbReference>
<dbReference type="GO" id="GO:0005524">
    <property type="term" value="F:ATP binding"/>
    <property type="evidence" value="ECO:0007669"/>
    <property type="project" value="UniProtKB-KW"/>
</dbReference>
<dbReference type="Gramene" id="Pav_sc0000130.1_g820.1.mk:mrna">
    <property type="protein sequence ID" value="Pav_sc0000130.1_g820.1.mk:mrna"/>
    <property type="gene ID" value="Pav_sc0000130.1_g820.1.mk"/>
</dbReference>
<protein>
    <submittedName>
        <fullName evidence="5">Probable receptor-like protein kinase At1g80640</fullName>
    </submittedName>
</protein>
<dbReference type="SUPFAM" id="SSF56112">
    <property type="entry name" value="Protein kinase-like (PK-like)"/>
    <property type="match status" value="1"/>
</dbReference>
<dbReference type="RefSeq" id="XP_021805097.1">
    <property type="nucleotide sequence ID" value="XM_021949405.1"/>
</dbReference>
<name>A0A6P5RR85_PRUAV</name>
<evidence type="ECO:0000259" key="3">
    <source>
        <dbReference type="PROSITE" id="PS50011"/>
    </source>
</evidence>
<keyword evidence="4" id="KW-1185">Reference proteome</keyword>
<dbReference type="PROSITE" id="PS50011">
    <property type="entry name" value="PROTEIN_KINASE_DOM"/>
    <property type="match status" value="1"/>
</dbReference>
<organism evidence="4 5">
    <name type="scientific">Prunus avium</name>
    <name type="common">Cherry</name>
    <name type="synonym">Cerasus avium</name>
    <dbReference type="NCBI Taxonomy" id="42229"/>
    <lineage>
        <taxon>Eukaryota</taxon>
        <taxon>Viridiplantae</taxon>
        <taxon>Streptophyta</taxon>
        <taxon>Embryophyta</taxon>
        <taxon>Tracheophyta</taxon>
        <taxon>Spermatophyta</taxon>
        <taxon>Magnoliopsida</taxon>
        <taxon>eudicotyledons</taxon>
        <taxon>Gunneridae</taxon>
        <taxon>Pentapetalae</taxon>
        <taxon>rosids</taxon>
        <taxon>fabids</taxon>
        <taxon>Rosales</taxon>
        <taxon>Rosaceae</taxon>
        <taxon>Amygdaloideae</taxon>
        <taxon>Amygdaleae</taxon>
        <taxon>Prunus</taxon>
    </lineage>
</organism>
<dbReference type="GO" id="GO:0004672">
    <property type="term" value="F:protein kinase activity"/>
    <property type="evidence" value="ECO:0007669"/>
    <property type="project" value="InterPro"/>
</dbReference>
<dbReference type="AlphaFoldDB" id="A0A6P5RR85"/>
<feature type="domain" description="Protein kinase" evidence="3">
    <location>
        <begin position="49"/>
        <end position="333"/>
    </location>
</feature>
<accession>A0A6P5RR85</accession>
<dbReference type="KEGG" id="pavi:110749323"/>
<dbReference type="Gene3D" id="3.30.200.20">
    <property type="entry name" value="Phosphorylase Kinase, domain 1"/>
    <property type="match status" value="1"/>
</dbReference>